<dbReference type="AlphaFoldDB" id="A0A1Y2A848"/>
<organism evidence="1 2">
    <name type="scientific">Clohesyomyces aquaticus</name>
    <dbReference type="NCBI Taxonomy" id="1231657"/>
    <lineage>
        <taxon>Eukaryota</taxon>
        <taxon>Fungi</taxon>
        <taxon>Dikarya</taxon>
        <taxon>Ascomycota</taxon>
        <taxon>Pezizomycotina</taxon>
        <taxon>Dothideomycetes</taxon>
        <taxon>Pleosporomycetidae</taxon>
        <taxon>Pleosporales</taxon>
        <taxon>Lindgomycetaceae</taxon>
        <taxon>Clohesyomyces</taxon>
    </lineage>
</organism>
<name>A0A1Y2A848_9PLEO</name>
<keyword evidence="2" id="KW-1185">Reference proteome</keyword>
<gene>
    <name evidence="1" type="ORF">BCR34DRAFT_361348</name>
</gene>
<sequence>MSLRHGRDARAAEEGHFEPWEKAAASRRAAFTHLFPVQDTPKMLCDHPRSCKHLDQGDGCCGAASLANHYSLALYLGLSSRCRALRSLSKGKVFRPRELAVQQHIMSRSPMIFDVPGTWTSCHIHTHAFSITTAIHLAPYRTRGRLQFLWPWRTQSIARGQWRSTSSMNERGQTWT</sequence>
<evidence type="ECO:0000313" key="1">
    <source>
        <dbReference type="EMBL" id="ORY18215.1"/>
    </source>
</evidence>
<evidence type="ECO:0000313" key="2">
    <source>
        <dbReference type="Proteomes" id="UP000193144"/>
    </source>
</evidence>
<protein>
    <submittedName>
        <fullName evidence="1">Uncharacterized protein</fullName>
    </submittedName>
</protein>
<comment type="caution">
    <text evidence="1">The sequence shown here is derived from an EMBL/GenBank/DDBJ whole genome shotgun (WGS) entry which is preliminary data.</text>
</comment>
<accession>A0A1Y2A848</accession>
<reference evidence="1 2" key="1">
    <citation type="submission" date="2016-07" db="EMBL/GenBank/DDBJ databases">
        <title>Pervasive Adenine N6-methylation of Active Genes in Fungi.</title>
        <authorList>
            <consortium name="DOE Joint Genome Institute"/>
            <person name="Mondo S.J."/>
            <person name="Dannebaum R.O."/>
            <person name="Kuo R.C."/>
            <person name="Labutti K."/>
            <person name="Haridas S."/>
            <person name="Kuo A."/>
            <person name="Salamov A."/>
            <person name="Ahrendt S.R."/>
            <person name="Lipzen A."/>
            <person name="Sullivan W."/>
            <person name="Andreopoulos W.B."/>
            <person name="Clum A."/>
            <person name="Lindquist E."/>
            <person name="Daum C."/>
            <person name="Ramamoorthy G.K."/>
            <person name="Gryganskyi A."/>
            <person name="Culley D."/>
            <person name="Magnuson J.K."/>
            <person name="James T.Y."/>
            <person name="O'Malley M.A."/>
            <person name="Stajich J.E."/>
            <person name="Spatafora J.W."/>
            <person name="Visel A."/>
            <person name="Grigoriev I.V."/>
        </authorList>
    </citation>
    <scope>NUCLEOTIDE SEQUENCE [LARGE SCALE GENOMIC DNA]</scope>
    <source>
        <strain evidence="1 2">CBS 115471</strain>
    </source>
</reference>
<dbReference type="Proteomes" id="UP000193144">
    <property type="component" value="Unassembled WGS sequence"/>
</dbReference>
<proteinExistence type="predicted"/>
<dbReference type="EMBL" id="MCFA01000008">
    <property type="protein sequence ID" value="ORY18215.1"/>
    <property type="molecule type" value="Genomic_DNA"/>
</dbReference>